<dbReference type="AlphaFoldDB" id="A0A1G6S808"/>
<protein>
    <recommendedName>
        <fullName evidence="10">Type II secretion system protein K</fullName>
    </recommendedName>
</protein>
<dbReference type="Gene3D" id="3.30.1300.30">
    <property type="entry name" value="GSPII I/J protein-like"/>
    <property type="match status" value="1"/>
</dbReference>
<dbReference type="InterPro" id="IPR005628">
    <property type="entry name" value="GspK"/>
</dbReference>
<dbReference type="Proteomes" id="UP000199603">
    <property type="component" value="Unassembled WGS sequence"/>
</dbReference>
<keyword evidence="7" id="KW-0653">Protein transport</keyword>
<reference evidence="12 13" key="1">
    <citation type="submission" date="2016-10" db="EMBL/GenBank/DDBJ databases">
        <authorList>
            <person name="de Groot N.N."/>
        </authorList>
    </citation>
    <scope>NUCLEOTIDE SEQUENCE [LARGE SCALE GENOMIC DNA]</scope>
    <source>
        <strain evidence="12 13">DSM 16957</strain>
    </source>
</reference>
<evidence type="ECO:0000256" key="6">
    <source>
        <dbReference type="ARBA" id="ARBA00022692"/>
    </source>
</evidence>
<comment type="similarity">
    <text evidence="2 10">Belongs to the GSP K family.</text>
</comment>
<dbReference type="SUPFAM" id="SSF54523">
    <property type="entry name" value="Pili subunits"/>
    <property type="match status" value="1"/>
</dbReference>
<dbReference type="RefSeq" id="WP_143006516.1">
    <property type="nucleotide sequence ID" value="NZ_FNAG01000001.1"/>
</dbReference>
<dbReference type="EMBL" id="FNAG01000001">
    <property type="protein sequence ID" value="SDD12794.1"/>
    <property type="molecule type" value="Genomic_DNA"/>
</dbReference>
<dbReference type="PANTHER" id="PTHR38831">
    <property type="entry name" value="TYPE II SECRETION SYSTEM PROTEIN K"/>
    <property type="match status" value="1"/>
</dbReference>
<dbReference type="Pfam" id="PF21687">
    <property type="entry name" value="T2SSK_1st"/>
    <property type="match status" value="1"/>
</dbReference>
<dbReference type="Gene3D" id="1.10.40.60">
    <property type="entry name" value="EpsJ-like"/>
    <property type="match status" value="2"/>
</dbReference>
<evidence type="ECO:0000259" key="11">
    <source>
        <dbReference type="Pfam" id="PF21687"/>
    </source>
</evidence>
<gene>
    <name evidence="12" type="ORF">SAMN04488509_101354</name>
</gene>
<dbReference type="SUPFAM" id="SSF158544">
    <property type="entry name" value="GspK insert domain-like"/>
    <property type="match status" value="1"/>
</dbReference>
<keyword evidence="3 10" id="KW-0813">Transport</keyword>
<keyword evidence="13" id="KW-1185">Reference proteome</keyword>
<dbReference type="OrthoDB" id="9788973at2"/>
<keyword evidence="9 10" id="KW-0472">Membrane</keyword>
<evidence type="ECO:0000256" key="5">
    <source>
        <dbReference type="ARBA" id="ARBA00022519"/>
    </source>
</evidence>
<comment type="subcellular location">
    <subcellularLocation>
        <location evidence="1 10">Cell inner membrane</location>
    </subcellularLocation>
</comment>
<dbReference type="NCBIfam" id="NF037980">
    <property type="entry name" value="T2SS_GspK"/>
    <property type="match status" value="1"/>
</dbReference>
<sequence>MRAHPPGPRRQRGVALIVAVLVLALAAVIVVGLLDAGEIAQARTRNSLRAEQTWQLQRGLEAWAAQALREDQRAEPGIDAFDDLWAQPLPPLDIPGGRIVGRLREQGGCFNINSLLRGDEPDERARQRFERLLRTLNLSPLVAAQALDYIDADIDPNGGGAEDGAHLAQTPARRAANRPMVHVSELRLLPALDGEAYLRLRPHVCALPQGVPINLNTASVELWMSLDEAITRRQAEILAREGRARYRDLGEVNRELERLGLPPQPEDAALGVYISHFVLEADILFDELPFRYSSHLYRDREMVNVLARTRGEL</sequence>
<keyword evidence="5 10" id="KW-0997">Cell inner membrane</keyword>
<evidence type="ECO:0000313" key="13">
    <source>
        <dbReference type="Proteomes" id="UP000199603"/>
    </source>
</evidence>
<dbReference type="PIRSF" id="PIRSF002786">
    <property type="entry name" value="XcpX"/>
    <property type="match status" value="1"/>
</dbReference>
<evidence type="ECO:0000256" key="4">
    <source>
        <dbReference type="ARBA" id="ARBA00022475"/>
    </source>
</evidence>
<accession>A0A1G6S808</accession>
<dbReference type="GO" id="GO:0005886">
    <property type="term" value="C:plasma membrane"/>
    <property type="evidence" value="ECO:0007669"/>
    <property type="project" value="UniProtKB-SubCell"/>
</dbReference>
<dbReference type="InterPro" id="IPR038072">
    <property type="entry name" value="GspK_central_sf"/>
</dbReference>
<dbReference type="GO" id="GO:0009306">
    <property type="term" value="P:protein secretion"/>
    <property type="evidence" value="ECO:0007669"/>
    <property type="project" value="InterPro"/>
</dbReference>
<dbReference type="InterPro" id="IPR045584">
    <property type="entry name" value="Pilin-like"/>
</dbReference>
<dbReference type="STRING" id="265719.SAMN04488509_101354"/>
<keyword evidence="6" id="KW-0812">Transmembrane</keyword>
<proteinExistence type="inferred from homology"/>
<evidence type="ECO:0000256" key="7">
    <source>
        <dbReference type="ARBA" id="ARBA00022927"/>
    </source>
</evidence>
<evidence type="ECO:0000256" key="3">
    <source>
        <dbReference type="ARBA" id="ARBA00022448"/>
    </source>
</evidence>
<dbReference type="InterPro" id="IPR049031">
    <property type="entry name" value="T2SSK_SAM-like_1st"/>
</dbReference>
<keyword evidence="4 10" id="KW-1003">Cell membrane</keyword>
<name>A0A1G6S808_9GAMM</name>
<feature type="domain" description="T2SS protein K first SAM-like" evidence="11">
    <location>
        <begin position="108"/>
        <end position="209"/>
    </location>
</feature>
<dbReference type="PANTHER" id="PTHR38831:SF1">
    <property type="entry name" value="TYPE II SECRETION SYSTEM PROTEIN K-RELATED"/>
    <property type="match status" value="1"/>
</dbReference>
<evidence type="ECO:0000313" key="12">
    <source>
        <dbReference type="EMBL" id="SDD12794.1"/>
    </source>
</evidence>
<keyword evidence="8" id="KW-1133">Transmembrane helix</keyword>
<evidence type="ECO:0000256" key="9">
    <source>
        <dbReference type="ARBA" id="ARBA00023136"/>
    </source>
</evidence>
<evidence type="ECO:0000256" key="1">
    <source>
        <dbReference type="ARBA" id="ARBA00004533"/>
    </source>
</evidence>
<organism evidence="12 13">
    <name type="scientific">Aquimonas voraii</name>
    <dbReference type="NCBI Taxonomy" id="265719"/>
    <lineage>
        <taxon>Bacteria</taxon>
        <taxon>Pseudomonadati</taxon>
        <taxon>Pseudomonadota</taxon>
        <taxon>Gammaproteobacteria</taxon>
        <taxon>Lysobacterales</taxon>
        <taxon>Lysobacteraceae</taxon>
        <taxon>Aquimonas</taxon>
    </lineage>
</organism>
<evidence type="ECO:0000256" key="2">
    <source>
        <dbReference type="ARBA" id="ARBA00007246"/>
    </source>
</evidence>
<evidence type="ECO:0000256" key="10">
    <source>
        <dbReference type="PIRNR" id="PIRNR002786"/>
    </source>
</evidence>
<evidence type="ECO:0000256" key="8">
    <source>
        <dbReference type="ARBA" id="ARBA00022989"/>
    </source>
</evidence>